<keyword evidence="3" id="KW-1185">Reference proteome</keyword>
<comment type="caution">
    <text evidence="2">The sequence shown here is derived from an EMBL/GenBank/DDBJ whole genome shotgun (WGS) entry which is preliminary data.</text>
</comment>
<name>A0A9Q1E1B3_CONCO</name>
<feature type="non-terminal residue" evidence="2">
    <location>
        <position position="1"/>
    </location>
</feature>
<evidence type="ECO:0000313" key="3">
    <source>
        <dbReference type="Proteomes" id="UP001152803"/>
    </source>
</evidence>
<gene>
    <name evidence="2" type="ORF">COCON_G00004810</name>
</gene>
<sequence length="200" mass="22528">ENDKKKNVRDAIAAHREDAQKQRQRVAAEGRQRALSARQALREANDRCREKEELLAQKKREELRLLNEERYSQLTAKRANEKRRREEDLEFEAWNARRVVEEDARFRAYAAGALLSAAARVGPGSGVSPVAGGLRPEYLVPGAAACTKIPDHTRSVTQDVPSCYRANEDLQSTKFRLGLRPDYLVPGAPPTPKFQIIPEA</sequence>
<dbReference type="Proteomes" id="UP001152803">
    <property type="component" value="Unassembled WGS sequence"/>
</dbReference>
<evidence type="ECO:0000313" key="2">
    <source>
        <dbReference type="EMBL" id="KAJ8287822.1"/>
    </source>
</evidence>
<feature type="region of interest" description="Disordered" evidence="1">
    <location>
        <begin position="1"/>
        <end position="33"/>
    </location>
</feature>
<dbReference type="AlphaFoldDB" id="A0A9Q1E1B3"/>
<evidence type="ECO:0000256" key="1">
    <source>
        <dbReference type="SAM" id="MobiDB-lite"/>
    </source>
</evidence>
<accession>A0A9Q1E1B3</accession>
<protein>
    <submittedName>
        <fullName evidence="2">Uncharacterized protein</fullName>
    </submittedName>
</protein>
<reference evidence="2" key="1">
    <citation type="journal article" date="2023" name="Science">
        <title>Genome structures resolve the early diversification of teleost fishes.</title>
        <authorList>
            <person name="Parey E."/>
            <person name="Louis A."/>
            <person name="Montfort J."/>
            <person name="Bouchez O."/>
            <person name="Roques C."/>
            <person name="Iampietro C."/>
            <person name="Lluch J."/>
            <person name="Castinel A."/>
            <person name="Donnadieu C."/>
            <person name="Desvignes T."/>
            <person name="Floi Bucao C."/>
            <person name="Jouanno E."/>
            <person name="Wen M."/>
            <person name="Mejri S."/>
            <person name="Dirks R."/>
            <person name="Jansen H."/>
            <person name="Henkel C."/>
            <person name="Chen W.J."/>
            <person name="Zahm M."/>
            <person name="Cabau C."/>
            <person name="Klopp C."/>
            <person name="Thompson A.W."/>
            <person name="Robinson-Rechavi M."/>
            <person name="Braasch I."/>
            <person name="Lecointre G."/>
            <person name="Bobe J."/>
            <person name="Postlethwait J.H."/>
            <person name="Berthelot C."/>
            <person name="Roest Crollius H."/>
            <person name="Guiguen Y."/>
        </authorList>
    </citation>
    <scope>NUCLEOTIDE SEQUENCE</scope>
    <source>
        <strain evidence="2">Concon-B</strain>
    </source>
</reference>
<dbReference type="EMBL" id="JAFJMO010000001">
    <property type="protein sequence ID" value="KAJ8287822.1"/>
    <property type="molecule type" value="Genomic_DNA"/>
</dbReference>
<feature type="compositionally biased region" description="Basic and acidic residues" evidence="1">
    <location>
        <begin position="1"/>
        <end position="32"/>
    </location>
</feature>
<organism evidence="2 3">
    <name type="scientific">Conger conger</name>
    <name type="common">Conger eel</name>
    <name type="synonym">Muraena conger</name>
    <dbReference type="NCBI Taxonomy" id="82655"/>
    <lineage>
        <taxon>Eukaryota</taxon>
        <taxon>Metazoa</taxon>
        <taxon>Chordata</taxon>
        <taxon>Craniata</taxon>
        <taxon>Vertebrata</taxon>
        <taxon>Euteleostomi</taxon>
        <taxon>Actinopterygii</taxon>
        <taxon>Neopterygii</taxon>
        <taxon>Teleostei</taxon>
        <taxon>Anguilliformes</taxon>
        <taxon>Congridae</taxon>
        <taxon>Conger</taxon>
    </lineage>
</organism>
<proteinExistence type="predicted"/>